<dbReference type="EMBL" id="PFAX01000005">
    <property type="protein sequence ID" value="PIR90729.1"/>
    <property type="molecule type" value="Genomic_DNA"/>
</dbReference>
<dbReference type="Proteomes" id="UP000230132">
    <property type="component" value="Unassembled WGS sequence"/>
</dbReference>
<reference evidence="3" key="1">
    <citation type="submission" date="2017-09" db="EMBL/GenBank/DDBJ databases">
        <title>Depth-based differentiation of microbial function through sediment-hosted aquifers and enrichment of novel symbionts in the deep terrestrial subsurface.</title>
        <authorList>
            <person name="Probst A.J."/>
            <person name="Ladd B."/>
            <person name="Jarett J.K."/>
            <person name="Geller-Mcgrath D.E."/>
            <person name="Sieber C.M.K."/>
            <person name="Emerson J.B."/>
            <person name="Anantharaman K."/>
            <person name="Thomas B.C."/>
            <person name="Malmstrom R."/>
            <person name="Stieglmeier M."/>
            <person name="Klingl A."/>
            <person name="Woyke T."/>
            <person name="Ryan C.M."/>
            <person name="Banfield J.F."/>
        </authorList>
    </citation>
    <scope>NUCLEOTIDE SEQUENCE [LARGE SCALE GENOMIC DNA]</scope>
</reference>
<dbReference type="Gene3D" id="3.90.1200.10">
    <property type="match status" value="1"/>
</dbReference>
<comment type="caution">
    <text evidence="2">The sequence shown here is derived from an EMBL/GenBank/DDBJ whole genome shotgun (WGS) entry which is preliminary data.</text>
</comment>
<dbReference type="SUPFAM" id="SSF56112">
    <property type="entry name" value="Protein kinase-like (PK-like)"/>
    <property type="match status" value="1"/>
</dbReference>
<gene>
    <name evidence="2" type="ORF">COU05_00430</name>
</gene>
<organism evidence="2 3">
    <name type="scientific">bacterium (Candidatus Gribaldobacteria) CG10_big_fil_rev_8_21_14_0_10_37_21</name>
    <dbReference type="NCBI Taxonomy" id="2014275"/>
    <lineage>
        <taxon>Bacteria</taxon>
        <taxon>Candidatus Gribaldobacteria</taxon>
    </lineage>
</organism>
<evidence type="ECO:0000313" key="2">
    <source>
        <dbReference type="EMBL" id="PIR90729.1"/>
    </source>
</evidence>
<protein>
    <recommendedName>
        <fullName evidence="1">Aminoglycoside phosphotransferase domain-containing protein</fullName>
    </recommendedName>
</protein>
<dbReference type="InterPro" id="IPR002575">
    <property type="entry name" value="Aminoglycoside_PTrfase"/>
</dbReference>
<sequence>MFIKDIDNKIAQTLKTLNLRPKLDLRKFKAQDKRFYTTPCLDKQGKKVLFKALISAKKEDVLRLKKEISLLEAFGKMSLGEKIGALKIIKANLNYPQWVLRDYVEGKIIGHHFDLYNEKPIIRKQITDNLIVLQKVKTTNFPLKKKTASDYLKKINEFAKEKIVQKEAKEEIIILNQLFLKNKKLLNKSNNVLCHGDFTMANFFTNKNKLYLTDWELACLGNIASDIARIWIQTFRYPSWREALIGDLLKKLKTQKKQYLFKEPFCFEVAYQAFVELSCNLLAKHDNLPLQTSMRTTLRNPLKNIE</sequence>
<evidence type="ECO:0000259" key="1">
    <source>
        <dbReference type="Pfam" id="PF01636"/>
    </source>
</evidence>
<dbReference type="AlphaFoldDB" id="A0A2H0UX26"/>
<feature type="domain" description="Aminoglycoside phosphotransferase" evidence="1">
    <location>
        <begin position="91"/>
        <end position="243"/>
    </location>
</feature>
<name>A0A2H0UX26_9BACT</name>
<dbReference type="InterPro" id="IPR011009">
    <property type="entry name" value="Kinase-like_dom_sf"/>
</dbReference>
<evidence type="ECO:0000313" key="3">
    <source>
        <dbReference type="Proteomes" id="UP000230132"/>
    </source>
</evidence>
<proteinExistence type="predicted"/>
<dbReference type="Pfam" id="PF01636">
    <property type="entry name" value="APH"/>
    <property type="match status" value="1"/>
</dbReference>
<accession>A0A2H0UX26</accession>